<dbReference type="EMBL" id="QJNS01000473">
    <property type="protein sequence ID" value="RYO77333.1"/>
    <property type="molecule type" value="Genomic_DNA"/>
</dbReference>
<evidence type="ECO:0000313" key="3">
    <source>
        <dbReference type="Proteomes" id="UP000294003"/>
    </source>
</evidence>
<evidence type="ECO:0000313" key="2">
    <source>
        <dbReference type="EMBL" id="RYO77333.1"/>
    </source>
</evidence>
<protein>
    <recommendedName>
        <fullName evidence="1">2EXR domain-containing protein</fullName>
    </recommendedName>
</protein>
<sequence length="283" mass="32585">MEQAQSTPHKDEWTRLDFPMFKDLPPELRIKIWQHAMPEARTVVVESPFAVARNRAPRSLEEAFLRTSDENAQHTWRSTTRIPALLHVNAEARHEALKRYQLSLGAGKARPRIYVDFHRDTLFFGHAELKSECAKLWASTADLRKVQRLAIVPEGAWRVMRWQNVGMDALERIIFVHEADDVELGPQPQLVEDVREDLGDMETVASAREQDYLEGAEREERLRQEGGAQESGISLESCLARCTLDPGKKRMQSAREELDTLMKVLPMRWHREPAVSTAVFRHC</sequence>
<name>A0ABY0GXQ8_9PEZI</name>
<feature type="domain" description="2EXR" evidence="1">
    <location>
        <begin position="18"/>
        <end position="122"/>
    </location>
</feature>
<proteinExistence type="predicted"/>
<organism evidence="2 3">
    <name type="scientific">Monosporascus cannonballus</name>
    <dbReference type="NCBI Taxonomy" id="155416"/>
    <lineage>
        <taxon>Eukaryota</taxon>
        <taxon>Fungi</taxon>
        <taxon>Dikarya</taxon>
        <taxon>Ascomycota</taxon>
        <taxon>Pezizomycotina</taxon>
        <taxon>Sordariomycetes</taxon>
        <taxon>Xylariomycetidae</taxon>
        <taxon>Xylariales</taxon>
        <taxon>Xylariales incertae sedis</taxon>
        <taxon>Monosporascus</taxon>
    </lineage>
</organism>
<dbReference type="Pfam" id="PF20150">
    <property type="entry name" value="2EXR"/>
    <property type="match status" value="1"/>
</dbReference>
<dbReference type="PANTHER" id="PTHR35910:SF6">
    <property type="entry name" value="2EXR DOMAIN-CONTAINING PROTEIN"/>
    <property type="match status" value="1"/>
</dbReference>
<dbReference type="InterPro" id="IPR045518">
    <property type="entry name" value="2EXR"/>
</dbReference>
<accession>A0ABY0GXQ8</accession>
<gene>
    <name evidence="2" type="ORF">DL762_009326</name>
</gene>
<keyword evidence="3" id="KW-1185">Reference proteome</keyword>
<reference evidence="2 3" key="1">
    <citation type="submission" date="2018-06" db="EMBL/GenBank/DDBJ databases">
        <title>Complete Genomes of Monosporascus.</title>
        <authorList>
            <person name="Robinson A.J."/>
            <person name="Natvig D.O."/>
        </authorList>
    </citation>
    <scope>NUCLEOTIDE SEQUENCE [LARGE SCALE GENOMIC DNA]</scope>
    <source>
        <strain evidence="2 3">CBS 609.92</strain>
    </source>
</reference>
<comment type="caution">
    <text evidence="2">The sequence shown here is derived from an EMBL/GenBank/DDBJ whole genome shotgun (WGS) entry which is preliminary data.</text>
</comment>
<dbReference type="PANTHER" id="PTHR35910">
    <property type="entry name" value="2EXR DOMAIN-CONTAINING PROTEIN"/>
    <property type="match status" value="1"/>
</dbReference>
<evidence type="ECO:0000259" key="1">
    <source>
        <dbReference type="Pfam" id="PF20150"/>
    </source>
</evidence>
<dbReference type="Proteomes" id="UP000294003">
    <property type="component" value="Unassembled WGS sequence"/>
</dbReference>